<gene>
    <name evidence="3" type="primary">gcvH</name>
    <name evidence="6" type="ORF">FB458_3554</name>
</gene>
<dbReference type="InterPro" id="IPR000089">
    <property type="entry name" value="Biotin_lipoyl"/>
</dbReference>
<evidence type="ECO:0000256" key="4">
    <source>
        <dbReference type="PIRSR" id="PIRSR617453-50"/>
    </source>
</evidence>
<feature type="domain" description="Lipoyl-binding" evidence="5">
    <location>
        <begin position="26"/>
        <end position="108"/>
    </location>
</feature>
<comment type="similarity">
    <text evidence="1 3">Belongs to the GcvH family.</text>
</comment>
<dbReference type="NCBIfam" id="TIGR00527">
    <property type="entry name" value="gcvH"/>
    <property type="match status" value="1"/>
</dbReference>
<dbReference type="CDD" id="cd06848">
    <property type="entry name" value="GCS_H"/>
    <property type="match status" value="1"/>
</dbReference>
<keyword evidence="7" id="KW-1185">Reference proteome</keyword>
<name>A0A542E510_9MICO</name>
<dbReference type="AlphaFoldDB" id="A0A542E510"/>
<dbReference type="PANTHER" id="PTHR11715:SF3">
    <property type="entry name" value="GLYCINE CLEAVAGE SYSTEM H PROTEIN-RELATED"/>
    <property type="match status" value="1"/>
</dbReference>
<reference evidence="6 7" key="1">
    <citation type="submission" date="2019-06" db="EMBL/GenBank/DDBJ databases">
        <title>Sequencing the genomes of 1000 actinobacteria strains.</title>
        <authorList>
            <person name="Klenk H.-P."/>
        </authorList>
    </citation>
    <scope>NUCLEOTIDE SEQUENCE [LARGE SCALE GENOMIC DNA]</scope>
    <source>
        <strain evidence="6 7">DSM 18607</strain>
    </source>
</reference>
<evidence type="ECO:0000313" key="6">
    <source>
        <dbReference type="EMBL" id="TQJ10432.1"/>
    </source>
</evidence>
<dbReference type="Pfam" id="PF01597">
    <property type="entry name" value="GCV_H"/>
    <property type="match status" value="1"/>
</dbReference>
<dbReference type="InterPro" id="IPR002930">
    <property type="entry name" value="GCV_H"/>
</dbReference>
<evidence type="ECO:0000259" key="5">
    <source>
        <dbReference type="PROSITE" id="PS50968"/>
    </source>
</evidence>
<evidence type="ECO:0000256" key="2">
    <source>
        <dbReference type="ARBA" id="ARBA00022823"/>
    </source>
</evidence>
<dbReference type="PANTHER" id="PTHR11715">
    <property type="entry name" value="GLYCINE CLEAVAGE SYSTEM H PROTEIN"/>
    <property type="match status" value="1"/>
</dbReference>
<dbReference type="EMBL" id="VFMN01000001">
    <property type="protein sequence ID" value="TQJ10432.1"/>
    <property type="molecule type" value="Genomic_DNA"/>
</dbReference>
<dbReference type="InterPro" id="IPR017453">
    <property type="entry name" value="GCV_H_sub"/>
</dbReference>
<comment type="cofactor">
    <cofactor evidence="3">
        <name>(R)-lipoate</name>
        <dbReference type="ChEBI" id="CHEBI:83088"/>
    </cofactor>
    <text evidence="3">Binds 1 lipoyl cofactor covalently.</text>
</comment>
<dbReference type="RefSeq" id="WP_141849657.1">
    <property type="nucleotide sequence ID" value="NZ_BAAAPR010000012.1"/>
</dbReference>
<dbReference type="GO" id="GO:0005960">
    <property type="term" value="C:glycine cleavage complex"/>
    <property type="evidence" value="ECO:0007669"/>
    <property type="project" value="InterPro"/>
</dbReference>
<dbReference type="OrthoDB" id="9796712at2"/>
<keyword evidence="2 3" id="KW-0450">Lipoyl</keyword>
<comment type="function">
    <text evidence="3">The glycine cleavage system catalyzes the degradation of glycine. The H protein shuttles the methylamine group of glycine from the P protein to the T protein.</text>
</comment>
<evidence type="ECO:0000256" key="1">
    <source>
        <dbReference type="ARBA" id="ARBA00009249"/>
    </source>
</evidence>
<protein>
    <recommendedName>
        <fullName evidence="3">Glycine cleavage system H protein</fullName>
    </recommendedName>
</protein>
<dbReference type="GO" id="GO:0009249">
    <property type="term" value="P:protein lipoylation"/>
    <property type="evidence" value="ECO:0007669"/>
    <property type="project" value="TreeGrafter"/>
</dbReference>
<proteinExistence type="inferred from homology"/>
<comment type="caution">
    <text evidence="6">The sequence shown here is derived from an EMBL/GenBank/DDBJ whole genome shotgun (WGS) entry which is preliminary data.</text>
</comment>
<comment type="subunit">
    <text evidence="3">The glycine cleavage system is composed of four proteins: P, T, L and H.</text>
</comment>
<evidence type="ECO:0000313" key="7">
    <source>
        <dbReference type="Proteomes" id="UP000317893"/>
    </source>
</evidence>
<dbReference type="InterPro" id="IPR011053">
    <property type="entry name" value="Single_hybrid_motif"/>
</dbReference>
<dbReference type="NCBIfam" id="NF002270">
    <property type="entry name" value="PRK01202.1"/>
    <property type="match status" value="1"/>
</dbReference>
<dbReference type="InterPro" id="IPR033753">
    <property type="entry name" value="GCV_H/Fam206"/>
</dbReference>
<accession>A0A542E510</accession>
<dbReference type="GO" id="GO:0005829">
    <property type="term" value="C:cytosol"/>
    <property type="evidence" value="ECO:0007669"/>
    <property type="project" value="TreeGrafter"/>
</dbReference>
<feature type="modified residue" description="N6-lipoyllysine" evidence="3 4">
    <location>
        <position position="67"/>
    </location>
</feature>
<dbReference type="InterPro" id="IPR003016">
    <property type="entry name" value="2-oxoA_DH_lipoyl-BS"/>
</dbReference>
<dbReference type="Gene3D" id="2.40.50.100">
    <property type="match status" value="1"/>
</dbReference>
<dbReference type="SUPFAM" id="SSF51230">
    <property type="entry name" value="Single hybrid motif"/>
    <property type="match status" value="1"/>
</dbReference>
<sequence length="128" mass="13696">MSDLEYPDTLRYTADHEWVQEREDGTIRIGITAYAQDALGDVVYVQLPAVGDTVTVGDTCGEVESTKSVSDVYAPVTGEVTEVNAALDGTPELVNSAPYTDGWMYAVRPSGELPGDLMDAATYRGTLG</sequence>
<dbReference type="GO" id="GO:0019464">
    <property type="term" value="P:glycine decarboxylation via glycine cleavage system"/>
    <property type="evidence" value="ECO:0007669"/>
    <property type="project" value="UniProtKB-UniRule"/>
</dbReference>
<evidence type="ECO:0000256" key="3">
    <source>
        <dbReference type="HAMAP-Rule" id="MF_00272"/>
    </source>
</evidence>
<dbReference type="PROSITE" id="PS50968">
    <property type="entry name" value="BIOTINYL_LIPOYL"/>
    <property type="match status" value="1"/>
</dbReference>
<organism evidence="6 7">
    <name type="scientific">Lapillicoccus jejuensis</name>
    <dbReference type="NCBI Taxonomy" id="402171"/>
    <lineage>
        <taxon>Bacteria</taxon>
        <taxon>Bacillati</taxon>
        <taxon>Actinomycetota</taxon>
        <taxon>Actinomycetes</taxon>
        <taxon>Micrococcales</taxon>
        <taxon>Intrasporangiaceae</taxon>
        <taxon>Lapillicoccus</taxon>
    </lineage>
</organism>
<dbReference type="PROSITE" id="PS00189">
    <property type="entry name" value="LIPOYL"/>
    <property type="match status" value="1"/>
</dbReference>
<dbReference type="Proteomes" id="UP000317893">
    <property type="component" value="Unassembled WGS sequence"/>
</dbReference>
<dbReference type="HAMAP" id="MF_00272">
    <property type="entry name" value="GcvH"/>
    <property type="match status" value="1"/>
</dbReference>